<evidence type="ECO:0000313" key="1">
    <source>
        <dbReference type="EMBL" id="MDM5271195.1"/>
    </source>
</evidence>
<dbReference type="Proteomes" id="UP001169069">
    <property type="component" value="Unassembled WGS sequence"/>
</dbReference>
<keyword evidence="2" id="KW-1185">Reference proteome</keyword>
<sequence length="169" mass="19628">MTTELYDLYDSKGKVMRLYQELRNGEKKQLLSFTLNDTTGPCHERSVEEGSYEVNGSKIIFYTLLDRRGNADAPYGARIATYTVDENGELILLSSKIYIETERRTEAKKSAMQYLFTSPVTQSEKEALRQYVESAEKRFKGTFVFGEEARSLIKEVNEALQRKMQKRWH</sequence>
<dbReference type="EMBL" id="JAQIBD010000001">
    <property type="protein sequence ID" value="MDM5271195.1"/>
    <property type="molecule type" value="Genomic_DNA"/>
</dbReference>
<comment type="caution">
    <text evidence="1">The sequence shown here is derived from an EMBL/GenBank/DDBJ whole genome shotgun (WGS) entry which is preliminary data.</text>
</comment>
<accession>A0ABT7QWJ3</accession>
<gene>
    <name evidence="1" type="ORF">PGH07_03310</name>
</gene>
<evidence type="ECO:0000313" key="2">
    <source>
        <dbReference type="Proteomes" id="UP001169069"/>
    </source>
</evidence>
<proteinExistence type="predicted"/>
<organism evidence="1 2">
    <name type="scientific">Sulfurovum zhangzhouensis</name>
    <dbReference type="NCBI Taxonomy" id="3019067"/>
    <lineage>
        <taxon>Bacteria</taxon>
        <taxon>Pseudomonadati</taxon>
        <taxon>Campylobacterota</taxon>
        <taxon>Epsilonproteobacteria</taxon>
        <taxon>Campylobacterales</taxon>
        <taxon>Sulfurovaceae</taxon>
        <taxon>Sulfurovum</taxon>
    </lineage>
</organism>
<protein>
    <submittedName>
        <fullName evidence="1">Uncharacterized protein</fullName>
    </submittedName>
</protein>
<reference evidence="1" key="1">
    <citation type="submission" date="2023-01" db="EMBL/GenBank/DDBJ databases">
        <title>Sulfurovum sp. zt1-1 genome assembly.</title>
        <authorList>
            <person name="Wang J."/>
        </authorList>
    </citation>
    <scope>NUCLEOTIDE SEQUENCE</scope>
    <source>
        <strain evidence="1">Zt1-1</strain>
    </source>
</reference>
<name>A0ABT7QWJ3_9BACT</name>